<dbReference type="Pfam" id="PF03659">
    <property type="entry name" value="Glyco_hydro_71"/>
    <property type="match status" value="1"/>
</dbReference>
<evidence type="ECO:0008006" key="5">
    <source>
        <dbReference type="Google" id="ProtNLM"/>
    </source>
</evidence>
<comment type="caution">
    <text evidence="3">The sequence shown here is derived from an EMBL/GenBank/DDBJ whole genome shotgun (WGS) entry which is preliminary data.</text>
</comment>
<evidence type="ECO:0000313" key="4">
    <source>
        <dbReference type="Proteomes" id="UP000480548"/>
    </source>
</evidence>
<dbReference type="AlphaFoldDB" id="A0A7C8NVN7"/>
<organism evidence="3 4">
    <name type="scientific">Orbilia oligospora</name>
    <name type="common">Nematode-trapping fungus</name>
    <name type="synonym">Arthrobotrys oligospora</name>
    <dbReference type="NCBI Taxonomy" id="2813651"/>
    <lineage>
        <taxon>Eukaryota</taxon>
        <taxon>Fungi</taxon>
        <taxon>Dikarya</taxon>
        <taxon>Ascomycota</taxon>
        <taxon>Pezizomycotina</taxon>
        <taxon>Orbiliomycetes</taxon>
        <taxon>Orbiliales</taxon>
        <taxon>Orbiliaceae</taxon>
        <taxon>Orbilia</taxon>
    </lineage>
</organism>
<dbReference type="CDD" id="cd11577">
    <property type="entry name" value="GH71"/>
    <property type="match status" value="1"/>
</dbReference>
<evidence type="ECO:0000313" key="3">
    <source>
        <dbReference type="EMBL" id="KAF3130315.1"/>
    </source>
</evidence>
<evidence type="ECO:0000256" key="1">
    <source>
        <dbReference type="SAM" id="MobiDB-lite"/>
    </source>
</evidence>
<accession>A0A7C8NVN7</accession>
<dbReference type="Proteomes" id="UP000480548">
    <property type="component" value="Unassembled WGS sequence"/>
</dbReference>
<feature type="signal peptide" evidence="2">
    <location>
        <begin position="1"/>
        <end position="18"/>
    </location>
</feature>
<protein>
    <recommendedName>
        <fullName evidence="5">CBM1 domain-containing protein</fullName>
    </recommendedName>
</protein>
<name>A0A7C8NVN7_ORBOL</name>
<feature type="compositionally biased region" description="Low complexity" evidence="1">
    <location>
        <begin position="684"/>
        <end position="704"/>
    </location>
</feature>
<keyword evidence="2" id="KW-0732">Signal</keyword>
<feature type="chain" id="PRO_5028842615" description="CBM1 domain-containing protein" evidence="2">
    <location>
        <begin position="19"/>
        <end position="704"/>
    </location>
</feature>
<feature type="region of interest" description="Disordered" evidence="1">
    <location>
        <begin position="555"/>
        <end position="620"/>
    </location>
</feature>
<feature type="region of interest" description="Disordered" evidence="1">
    <location>
        <begin position="439"/>
        <end position="464"/>
    </location>
</feature>
<dbReference type="Gene3D" id="3.20.20.80">
    <property type="entry name" value="Glycosidases"/>
    <property type="match status" value="1"/>
</dbReference>
<feature type="region of interest" description="Disordered" evidence="1">
    <location>
        <begin position="638"/>
        <end position="704"/>
    </location>
</feature>
<dbReference type="InterPro" id="IPR005197">
    <property type="entry name" value="Glyco_hydro_71"/>
</dbReference>
<proteinExistence type="predicted"/>
<sequence>MKLLRVAAVLLCAYGTHSLPTNTGLVERQSGSKIATAHFMLGITGGYTAANWQEDINAAKAIGIDAFALNIARVAVDAFTPTQLALAYSEAQSLNFKLYISFDFAWFAPDSSSVSEIVGILQTYAAHPAALKHNNKAVVTTFIGDGFGNNWNTVRSQVSTSLEILPNWQPPNVQNNAAVDGAFSWVAWPNSNNNPIAGPMTTASDTAYLSALAGKVYMAPVSPWFFTHFDFSSWQKNWIFASDDLYVTRWNQILSIAPPLIQIVTWNDFGESSYIGPYNAGHSDDGSSQWAAGFPHDAWRTLSKPYITAYKAGASSPTVTEEKLVYWYRPHPKGLTCSDPLAKPTGWDFAQDKIFVATLLTSPAQLIVKSGSNSEVTINVGAGIVLSSVDMATGTQSFKLRRNNCDIISGNGGIQVASTCARYNFNAYVGEFTPSTGTCTTTTTTRSTTTTTRSTTTTTASPTPTPASVCNHGEGDGNFMGLCDFSCYFGYCPSGVCRCTSWGAPNTPPPTTGQNGVPLPGLGDGYLGLCSFACNHGYCPPTAWFSDLCTPPTSSSTTTVPSTSSTTTTTTTTTSTSQTTESQTTTSSARTTVASTKTTTVTSSPTTTPATTKKTTSSQKTTTTSKKTIVTTTTSKKATTTSKKATTTPKKTTTRSTTTKKKTTTTRKSTTPTTRKTTTKTKSKTTTTKKSPTPCTSKPKPTPK</sequence>
<feature type="compositionally biased region" description="Low complexity" evidence="1">
    <location>
        <begin position="638"/>
        <end position="657"/>
    </location>
</feature>
<gene>
    <name evidence="3" type="ORF">TWF703_008304</name>
</gene>
<reference evidence="3 4" key="1">
    <citation type="submission" date="2019-06" db="EMBL/GenBank/DDBJ databases">
        <authorList>
            <person name="Palmer J.M."/>
        </authorList>
    </citation>
    <scope>NUCLEOTIDE SEQUENCE [LARGE SCALE GENOMIC DNA]</scope>
    <source>
        <strain evidence="3 4">TWF703</strain>
    </source>
</reference>
<feature type="compositionally biased region" description="Low complexity" evidence="1">
    <location>
        <begin position="666"/>
        <end position="676"/>
    </location>
</feature>
<dbReference type="EMBL" id="WIQZ01000055">
    <property type="protein sequence ID" value="KAF3130315.1"/>
    <property type="molecule type" value="Genomic_DNA"/>
</dbReference>
<dbReference type="GO" id="GO:0051118">
    <property type="term" value="F:glucan endo-1,3-alpha-glucosidase activity"/>
    <property type="evidence" value="ECO:0007669"/>
    <property type="project" value="InterPro"/>
</dbReference>
<evidence type="ECO:0000256" key="2">
    <source>
        <dbReference type="SAM" id="SignalP"/>
    </source>
</evidence>